<name>A0A2S2CKL9_9PROT</name>
<evidence type="ECO:0000313" key="4">
    <source>
        <dbReference type="Proteomes" id="UP000245629"/>
    </source>
</evidence>
<feature type="domain" description="NusG-like N-terminal" evidence="2">
    <location>
        <begin position="28"/>
        <end position="116"/>
    </location>
</feature>
<dbReference type="Gene3D" id="3.30.70.940">
    <property type="entry name" value="NusG, N-terminal domain"/>
    <property type="match status" value="1"/>
</dbReference>
<evidence type="ECO:0000259" key="2">
    <source>
        <dbReference type="Pfam" id="PF02357"/>
    </source>
</evidence>
<proteinExistence type="predicted"/>
<dbReference type="SUPFAM" id="SSF82679">
    <property type="entry name" value="N-utilization substance G protein NusG, N-terminal domain"/>
    <property type="match status" value="1"/>
</dbReference>
<dbReference type="RefSeq" id="WP_109323882.1">
    <property type="nucleotide sequence ID" value="NZ_CP029352.1"/>
</dbReference>
<keyword evidence="4" id="KW-1185">Reference proteome</keyword>
<evidence type="ECO:0000256" key="1">
    <source>
        <dbReference type="ARBA" id="ARBA00023163"/>
    </source>
</evidence>
<organism evidence="3 4">
    <name type="scientific">Azospirillum thermophilum</name>
    <dbReference type="NCBI Taxonomy" id="2202148"/>
    <lineage>
        <taxon>Bacteria</taxon>
        <taxon>Pseudomonadati</taxon>
        <taxon>Pseudomonadota</taxon>
        <taxon>Alphaproteobacteria</taxon>
        <taxon>Rhodospirillales</taxon>
        <taxon>Azospirillaceae</taxon>
        <taxon>Azospirillum</taxon>
    </lineage>
</organism>
<dbReference type="EMBL" id="CP029352">
    <property type="protein sequence ID" value="AWK85044.1"/>
    <property type="molecule type" value="Genomic_DNA"/>
</dbReference>
<evidence type="ECO:0000313" key="3">
    <source>
        <dbReference type="EMBL" id="AWK85044.1"/>
    </source>
</evidence>
<dbReference type="Proteomes" id="UP000245629">
    <property type="component" value="Chromosome 1"/>
</dbReference>
<dbReference type="AlphaFoldDB" id="A0A2S2CKL9"/>
<dbReference type="InterPro" id="IPR006645">
    <property type="entry name" value="NGN-like_dom"/>
</dbReference>
<dbReference type="OrthoDB" id="9787731at2"/>
<gene>
    <name evidence="3" type="ORF">DEW08_01565</name>
</gene>
<dbReference type="Pfam" id="PF02357">
    <property type="entry name" value="NusG"/>
    <property type="match status" value="1"/>
</dbReference>
<accession>A0A2S2CKL9</accession>
<reference evidence="4" key="1">
    <citation type="submission" date="2018-05" db="EMBL/GenBank/DDBJ databases">
        <title>Azospirillum thermophila sp. nov., a novel isolated from hot spring.</title>
        <authorList>
            <person name="Zhao Z."/>
        </authorList>
    </citation>
    <scope>NUCLEOTIDE SEQUENCE [LARGE SCALE GENOMIC DNA]</scope>
    <source>
        <strain evidence="4">CFH 70021</strain>
    </source>
</reference>
<dbReference type="GO" id="GO:0006354">
    <property type="term" value="P:DNA-templated transcription elongation"/>
    <property type="evidence" value="ECO:0007669"/>
    <property type="project" value="InterPro"/>
</dbReference>
<keyword evidence="1" id="KW-0804">Transcription</keyword>
<dbReference type="InterPro" id="IPR036735">
    <property type="entry name" value="NGN_dom_sf"/>
</dbReference>
<dbReference type="KEGG" id="azz:DEW08_01565"/>
<protein>
    <recommendedName>
        <fullName evidence="2">NusG-like N-terminal domain-containing protein</fullName>
    </recommendedName>
</protein>
<sequence>MSTACTTTSTTHSTGTPLDEIDLTGRRWHVVVVKPLAQSGPMAVKALQARGWQALRPMCRELVVRKGERVEVERSLFGRYVFAGADRSHEAHALRFVPGVQHPVIDARRRPLILRPDVLGAVVSRLRADGGIADLVPRDPVPRFLPGQTVRVLEGPFAGFEGLFEGGTREAVSACC</sequence>